<keyword evidence="3" id="KW-1185">Reference proteome</keyword>
<comment type="caution">
    <text evidence="2">The sequence shown here is derived from an EMBL/GenBank/DDBJ whole genome shotgun (WGS) entry which is preliminary data.</text>
</comment>
<evidence type="ECO:0000256" key="1">
    <source>
        <dbReference type="SAM" id="MobiDB-lite"/>
    </source>
</evidence>
<evidence type="ECO:0000313" key="2">
    <source>
        <dbReference type="EMBL" id="MFB3166328.1"/>
    </source>
</evidence>
<evidence type="ECO:0008006" key="4">
    <source>
        <dbReference type="Google" id="ProtNLM"/>
    </source>
</evidence>
<proteinExistence type="predicted"/>
<feature type="compositionally biased region" description="Basic residues" evidence="1">
    <location>
        <begin position="33"/>
        <end position="42"/>
    </location>
</feature>
<protein>
    <recommendedName>
        <fullName evidence="4">Biofilm-forming protein</fullName>
    </recommendedName>
</protein>
<feature type="region of interest" description="Disordered" evidence="1">
    <location>
        <begin position="1"/>
        <end position="42"/>
    </location>
</feature>
<dbReference type="EMBL" id="JAROBZ020000001">
    <property type="protein sequence ID" value="MFB3166328.1"/>
    <property type="molecule type" value="Genomic_DNA"/>
</dbReference>
<accession>A0ABV4YQI0</accession>
<dbReference type="Proteomes" id="UP001241748">
    <property type="component" value="Unassembled WGS sequence"/>
</dbReference>
<name>A0ABV4YQI0_9BACI</name>
<gene>
    <name evidence="2" type="ORF">P5G62_004100</name>
</gene>
<feature type="compositionally biased region" description="Polar residues" evidence="1">
    <location>
        <begin position="9"/>
        <end position="32"/>
    </location>
</feature>
<evidence type="ECO:0000313" key="3">
    <source>
        <dbReference type="Proteomes" id="UP001241748"/>
    </source>
</evidence>
<dbReference type="RefSeq" id="WP_306073700.1">
    <property type="nucleotide sequence ID" value="NZ_JAROBZ020000001.1"/>
</dbReference>
<sequence>MLTKRNIKTKSGLQTAKSLTNSEFANEMSPQNKKAKKEKPHT</sequence>
<organism evidence="2 3">
    <name type="scientific">Neobacillus driksii</name>
    <dbReference type="NCBI Taxonomy" id="3035913"/>
    <lineage>
        <taxon>Bacteria</taxon>
        <taxon>Bacillati</taxon>
        <taxon>Bacillota</taxon>
        <taxon>Bacilli</taxon>
        <taxon>Bacillales</taxon>
        <taxon>Bacillaceae</taxon>
        <taxon>Neobacillus</taxon>
    </lineage>
</organism>
<reference evidence="2 3" key="1">
    <citation type="submission" date="2024-05" db="EMBL/GenBank/DDBJ databases">
        <authorList>
            <person name="Venkateswaran K."/>
        </authorList>
    </citation>
    <scope>NUCLEOTIDE SEQUENCE [LARGE SCALE GENOMIC DNA]</scope>
    <source>
        <strain evidence="2 3">179-C4-2-HS</strain>
    </source>
</reference>